<keyword evidence="2" id="KW-0614">Plasmid</keyword>
<reference evidence="2 3" key="1">
    <citation type="journal article" date="2011" name="Microbiology">
        <title>Transcriptome response to different carbon sources in Acetobacter aceti.</title>
        <authorList>
            <person name="Sakurai K."/>
            <person name="Arai H."/>
            <person name="Ishii M."/>
            <person name="Igarashi Y."/>
        </authorList>
    </citation>
    <scope>NUCLEOTIDE SEQUENCE [LARGE SCALE GENOMIC DNA]</scope>
    <source>
        <strain evidence="2 3">NBRC 14818</strain>
    </source>
</reference>
<dbReference type="Proteomes" id="UP000516424">
    <property type="component" value="Plasmid pAACEN2"/>
</dbReference>
<name>A0AB33IN87_ACEAC</name>
<dbReference type="Pfam" id="PF13700">
    <property type="entry name" value="DUF4158"/>
    <property type="match status" value="1"/>
</dbReference>
<dbReference type="EMBL" id="AP023412">
    <property type="protein sequence ID" value="BCK77776.1"/>
    <property type="molecule type" value="Genomic_DNA"/>
</dbReference>
<organism evidence="2 3">
    <name type="scientific">Acetobacter aceti NBRC 14818</name>
    <dbReference type="NCBI Taxonomy" id="887700"/>
    <lineage>
        <taxon>Bacteria</taxon>
        <taxon>Pseudomonadati</taxon>
        <taxon>Pseudomonadota</taxon>
        <taxon>Alphaproteobacteria</taxon>
        <taxon>Acetobacterales</taxon>
        <taxon>Acetobacteraceae</taxon>
        <taxon>Acetobacter</taxon>
        <taxon>Acetobacter subgen. Acetobacter</taxon>
    </lineage>
</organism>
<keyword evidence="3" id="KW-1185">Reference proteome</keyword>
<feature type="domain" description="DUF4158" evidence="1">
    <location>
        <begin position="6"/>
        <end position="54"/>
    </location>
</feature>
<evidence type="ECO:0000313" key="3">
    <source>
        <dbReference type="Proteomes" id="UP000516424"/>
    </source>
</evidence>
<protein>
    <recommendedName>
        <fullName evidence="1">DUF4158 domain-containing protein</fullName>
    </recommendedName>
</protein>
<gene>
    <name evidence="2" type="ORF">EMQ_P220</name>
</gene>
<accession>A0AB33IN87</accession>
<evidence type="ECO:0000313" key="2">
    <source>
        <dbReference type="EMBL" id="BCK77776.1"/>
    </source>
</evidence>
<dbReference type="InterPro" id="IPR025296">
    <property type="entry name" value="DUF4158"/>
</dbReference>
<geneLocation type="plasmid" evidence="2 3">
    <name>pAACEN2</name>
</geneLocation>
<evidence type="ECO:0000259" key="1">
    <source>
        <dbReference type="Pfam" id="PF13700"/>
    </source>
</evidence>
<sequence>MARRRLLTREALARHYEPSVDDREITRHFTLSQDDFDLIATRRGETSRLGFAMVM</sequence>
<proteinExistence type="predicted"/>
<dbReference type="AlphaFoldDB" id="A0AB33IN87"/>